<dbReference type="CDD" id="cd17741">
    <property type="entry name" value="BRCT_nibrin"/>
    <property type="match status" value="1"/>
</dbReference>
<dbReference type="GO" id="GO:0051321">
    <property type="term" value="P:meiotic cell cycle"/>
    <property type="evidence" value="ECO:0007669"/>
    <property type="project" value="UniProtKB-KW"/>
</dbReference>
<accession>A0A2I4D3B8</accession>
<evidence type="ECO:0000256" key="10">
    <source>
        <dbReference type="ARBA" id="ARBA00023306"/>
    </source>
</evidence>
<comment type="function">
    <text evidence="12">Component of the MRN complex, which plays a central role in double-strand break (DSB) repair, DNA recombination, maintenance of telomere integrity and meiosis. The MRN complex is involved in the repair of DNA double-strand breaks (DSBs) via homologous recombination (HR), an error-free mechanism which primarily occurs during S and G2 phases. The complex (1) mediates the end resection of damaged DNA, which generates proper single-stranded DNA, a key initial steps in HR, and is (2) required for the recruitment of other repair factors and efficient activation of ATM and ATR upon DNA damage. The MRN complex possesses single-strand endonuclease activity and double-strand-specific 3'-5' exonuclease activity, which are provided by MRE11, to initiate end resection, which is required for single-strand invasion and recombination. Within the MRN complex, nbn acts as a protein-protein adapter, which specifically recognizes and binds phosphorylated proteins, promoting their recruitment to DNA damage sites. Recruits mre11 and rad50 components of the MRN complex to DSBs in response to DNA damage. Promotes the recruitment of PI3/PI4-kinase family members atm, atr, and probably DNA-PKcs to the DNA damage sites, activating their functions. Mediates the recruitment of phosphorylated rbbp8/CtIP to DSBs, leading to cooperation between the MRN complex and rbbp8/CtIP to initiate end resection.</text>
</comment>
<dbReference type="SMART" id="SM01348">
    <property type="entry name" value="Nbs1_C"/>
    <property type="match status" value="1"/>
</dbReference>
<dbReference type="InterPro" id="IPR013908">
    <property type="entry name" value="Nibrin_C"/>
</dbReference>
<keyword evidence="10 12" id="KW-0131">Cell cycle</keyword>
<organism evidence="15 16">
    <name type="scientific">Austrofundulus limnaeus</name>
    <name type="common">Annual killifish</name>
    <dbReference type="NCBI Taxonomy" id="52670"/>
    <lineage>
        <taxon>Eukaryota</taxon>
        <taxon>Metazoa</taxon>
        <taxon>Chordata</taxon>
        <taxon>Craniata</taxon>
        <taxon>Vertebrata</taxon>
        <taxon>Euteleostomi</taxon>
        <taxon>Actinopterygii</taxon>
        <taxon>Neopterygii</taxon>
        <taxon>Teleostei</taxon>
        <taxon>Neoteleostei</taxon>
        <taxon>Acanthomorphata</taxon>
        <taxon>Ovalentaria</taxon>
        <taxon>Atherinomorphae</taxon>
        <taxon>Cyprinodontiformes</taxon>
        <taxon>Rivulidae</taxon>
        <taxon>Austrofundulus</taxon>
    </lineage>
</organism>
<dbReference type="InParanoid" id="A0A2I4D3B8"/>
<dbReference type="Proteomes" id="UP000192220">
    <property type="component" value="Unplaced"/>
</dbReference>
<dbReference type="PANTHER" id="PTHR12162">
    <property type="entry name" value="NIBRIN-RELATED"/>
    <property type="match status" value="1"/>
</dbReference>
<evidence type="ECO:0000256" key="13">
    <source>
        <dbReference type="SAM" id="MobiDB-lite"/>
    </source>
</evidence>
<feature type="domain" description="FHA" evidence="14">
    <location>
        <begin position="16"/>
        <end position="70"/>
    </location>
</feature>
<reference evidence="16" key="1">
    <citation type="submission" date="2025-08" db="UniProtKB">
        <authorList>
            <consortium name="RefSeq"/>
        </authorList>
    </citation>
    <scope>IDENTIFICATION</scope>
</reference>
<evidence type="ECO:0000256" key="9">
    <source>
        <dbReference type="ARBA" id="ARBA00023254"/>
    </source>
</evidence>
<dbReference type="Gene3D" id="2.60.200.20">
    <property type="match status" value="1"/>
</dbReference>
<dbReference type="GeneID" id="106534592"/>
<dbReference type="RefSeq" id="XP_013886736.1">
    <property type="nucleotide sequence ID" value="XM_014031282.1"/>
</dbReference>
<dbReference type="Gene3D" id="3.40.50.10980">
    <property type="entry name" value="Nibrin, BRCT2 domain"/>
    <property type="match status" value="1"/>
</dbReference>
<dbReference type="InterPro" id="IPR040227">
    <property type="entry name" value="Nibrin-rel"/>
</dbReference>
<dbReference type="InterPro" id="IPR008984">
    <property type="entry name" value="SMAD_FHA_dom_sf"/>
</dbReference>
<evidence type="ECO:0000313" key="15">
    <source>
        <dbReference type="Proteomes" id="UP000192220"/>
    </source>
</evidence>
<evidence type="ECO:0000256" key="8">
    <source>
        <dbReference type="ARBA" id="ARBA00023242"/>
    </source>
</evidence>
<comment type="subunit">
    <text evidence="12">Component of the MRN complex.</text>
</comment>
<dbReference type="FunFam" id="2.60.200.20:FF:000017">
    <property type="entry name" value="Nibrin"/>
    <property type="match status" value="1"/>
</dbReference>
<name>A0A2I4D3B8_AUSLI</name>
<keyword evidence="6 12" id="KW-0779">Telomere</keyword>
<dbReference type="SMART" id="SM00240">
    <property type="entry name" value="FHA"/>
    <property type="match status" value="1"/>
</dbReference>
<dbReference type="OrthoDB" id="552194at2759"/>
<feature type="compositionally biased region" description="Basic and acidic residues" evidence="13">
    <location>
        <begin position="537"/>
        <end position="556"/>
    </location>
</feature>
<dbReference type="GO" id="GO:0030870">
    <property type="term" value="C:Mre11 complex"/>
    <property type="evidence" value="ECO:0007669"/>
    <property type="project" value="InterPro"/>
</dbReference>
<feature type="region of interest" description="Disordered" evidence="13">
    <location>
        <begin position="778"/>
        <end position="808"/>
    </location>
</feature>
<dbReference type="FunFam" id="3.40.50.10980:FF:000001">
    <property type="entry name" value="Nibrin"/>
    <property type="match status" value="1"/>
</dbReference>
<evidence type="ECO:0000313" key="16">
    <source>
        <dbReference type="RefSeq" id="XP_013886736.1"/>
    </source>
</evidence>
<feature type="region of interest" description="Disordered" evidence="13">
    <location>
        <begin position="369"/>
        <end position="435"/>
    </location>
</feature>
<comment type="similarity">
    <text evidence="11">Belongs to the Nibrin family.</text>
</comment>
<feature type="compositionally biased region" description="Basic and acidic residues" evidence="13">
    <location>
        <begin position="778"/>
        <end position="797"/>
    </location>
</feature>
<evidence type="ECO:0000256" key="6">
    <source>
        <dbReference type="ARBA" id="ARBA00022895"/>
    </source>
</evidence>
<dbReference type="FunCoup" id="A0A2I4D3B8">
    <property type="interactions" value="386"/>
</dbReference>
<dbReference type="CDD" id="cd22667">
    <property type="entry name" value="FHA_NBN"/>
    <property type="match status" value="1"/>
</dbReference>
<evidence type="ECO:0000256" key="1">
    <source>
        <dbReference type="ARBA" id="ARBA00004322"/>
    </source>
</evidence>
<keyword evidence="15" id="KW-1185">Reference proteome</keyword>
<keyword evidence="7 12" id="KW-0234">DNA repair</keyword>
<evidence type="ECO:0000256" key="11">
    <source>
        <dbReference type="ARBA" id="ARBA00044757"/>
    </source>
</evidence>
<evidence type="ECO:0000259" key="14">
    <source>
        <dbReference type="PROSITE" id="PS50006"/>
    </source>
</evidence>
<dbReference type="GO" id="GO:0000723">
    <property type="term" value="P:telomere maintenance"/>
    <property type="evidence" value="ECO:0007669"/>
    <property type="project" value="InterPro"/>
</dbReference>
<evidence type="ECO:0000256" key="7">
    <source>
        <dbReference type="ARBA" id="ARBA00023204"/>
    </source>
</evidence>
<feature type="compositionally biased region" description="Polar residues" evidence="13">
    <location>
        <begin position="581"/>
        <end position="598"/>
    </location>
</feature>
<dbReference type="InterPro" id="IPR032429">
    <property type="entry name" value="Nibrin_BRCT2"/>
</dbReference>
<feature type="region of interest" description="Disordered" evidence="13">
    <location>
        <begin position="478"/>
        <end position="629"/>
    </location>
</feature>
<dbReference type="Pfam" id="PF16508">
    <property type="entry name" value="NIBRIN_BRCT_II"/>
    <property type="match status" value="1"/>
</dbReference>
<dbReference type="STRING" id="52670.A0A2I4D3B8"/>
<feature type="compositionally biased region" description="Basic and acidic residues" evidence="13">
    <location>
        <begin position="603"/>
        <end position="626"/>
    </location>
</feature>
<evidence type="ECO:0000256" key="3">
    <source>
        <dbReference type="ARBA" id="ARBA00020013"/>
    </source>
</evidence>
<dbReference type="GO" id="GO:0003684">
    <property type="term" value="F:damaged DNA binding"/>
    <property type="evidence" value="ECO:0007669"/>
    <property type="project" value="TreeGrafter"/>
</dbReference>
<dbReference type="GO" id="GO:0000724">
    <property type="term" value="P:double-strand break repair via homologous recombination"/>
    <property type="evidence" value="ECO:0007669"/>
    <property type="project" value="TreeGrafter"/>
</dbReference>
<dbReference type="PIRSF" id="PIRSF011869">
    <property type="entry name" value="Nibrin_animal"/>
    <property type="match status" value="1"/>
</dbReference>
<keyword evidence="9 12" id="KW-0469">Meiosis</keyword>
<dbReference type="InterPro" id="IPR000253">
    <property type="entry name" value="FHA_dom"/>
</dbReference>
<dbReference type="InterPro" id="IPR043014">
    <property type="entry name" value="Nibrin_BRCT2_sf"/>
</dbReference>
<dbReference type="GO" id="GO:0007095">
    <property type="term" value="P:mitotic G2 DNA damage checkpoint signaling"/>
    <property type="evidence" value="ECO:0007669"/>
    <property type="project" value="InterPro"/>
</dbReference>
<dbReference type="AlphaFoldDB" id="A0A2I4D3B8"/>
<feature type="compositionally biased region" description="Polar residues" evidence="13">
    <location>
        <begin position="377"/>
        <end position="396"/>
    </location>
</feature>
<dbReference type="KEGG" id="alim:106534592"/>
<sequence>MWILTPVQPAGETHYLLPGKEYTVGRKNCDVLLPNDQSISRTHAHLSAADQTLTVKDSSKYGTFVNNHKLTAPTHLSPGDAVTFGVFESKFTVSHQKPVVCSSCLDSAGKALLTQVLSAVGGKLVNTWTPDCTHLVMPTVKVTIKTISALLCARPIVKPEFFSELSRSAEDKLLPPKAESFLPLLDEPSLSNEDVNLGPVPARRQLFTGKTFIFLTAKQLKRLSAAVMFGGGRSQLLEEGSLPPDLLESLNSCVVDVSTPLPPSSTEWANSVRSVLHRKGLRVIPESEIGLAAIYTSCDKFCNPSCLVDSDSAPKVKPRIPSCTMSQSLPVNETVLPAASQNITAYAVNTETTQRPEVLEGTGVVAVAETPERKRSQNTAGFSGSKLSAQTTTGSPSVVADTVSSSLSSADSQRRKLDSKVTGGGRSDASSQISASKINGDNKAWFYKRSPQKLKPSAQTSPQKQTTLTNFFQSVNKKRPLEEDVSGVMSEPKRPAPEPFVTTRGSDSSLSKEKPLVALRDPPAVSETPLVSAADLFVDRSEAGSEEPQSGKRKQEEEIEMEELESIMSMDLDGFDDELPSHQQEQLKVHTLTGQNQGAAEPLNKRQRTEQRENGPSRDMSPKKESSCQQRELLQVTNLWNKEKSCETSKNTELLEDEASFVQDEELLQLDIFQPGDETKAAAEPGEPVVIKQEVQESKLDEDLPKKLVLVEFRSLTVTSPPTSRTKHIQQNTHENNFKCFRKKRVPGAGGLPHIIGGSDLLVHNRSQNSDVDEWLKDAAEEERQNRRDETIGDDLFRYNPTKLTKRR</sequence>
<dbReference type="InterPro" id="IPR036420">
    <property type="entry name" value="BRCT_dom_sf"/>
</dbReference>
<dbReference type="GO" id="GO:0016605">
    <property type="term" value="C:PML body"/>
    <property type="evidence" value="ECO:0007669"/>
    <property type="project" value="UniProtKB-SubCell"/>
</dbReference>
<dbReference type="PANTHER" id="PTHR12162:SF0">
    <property type="entry name" value="NIBRIN"/>
    <property type="match status" value="1"/>
</dbReference>
<gene>
    <name evidence="16" type="primary">LOC106534592</name>
</gene>
<keyword evidence="5 12" id="KW-0227">DNA damage</keyword>
<keyword evidence="8 12" id="KW-0539">Nucleus</keyword>
<dbReference type="SUPFAM" id="SSF52113">
    <property type="entry name" value="BRCT domain"/>
    <property type="match status" value="1"/>
</dbReference>
<dbReference type="Pfam" id="PF08599">
    <property type="entry name" value="Nbs1_C"/>
    <property type="match status" value="1"/>
</dbReference>
<dbReference type="SUPFAM" id="SSF49879">
    <property type="entry name" value="SMAD/FHA domain"/>
    <property type="match status" value="1"/>
</dbReference>
<evidence type="ECO:0000256" key="12">
    <source>
        <dbReference type="PIRNR" id="PIRNR011869"/>
    </source>
</evidence>
<evidence type="ECO:0000256" key="2">
    <source>
        <dbReference type="ARBA" id="ARBA00004574"/>
    </source>
</evidence>
<dbReference type="GO" id="GO:0000781">
    <property type="term" value="C:chromosome, telomeric region"/>
    <property type="evidence" value="ECO:0007669"/>
    <property type="project" value="UniProtKB-SubCell"/>
</dbReference>
<dbReference type="Pfam" id="PF00498">
    <property type="entry name" value="FHA"/>
    <property type="match status" value="1"/>
</dbReference>
<keyword evidence="4" id="KW-0158">Chromosome</keyword>
<evidence type="ECO:0000256" key="4">
    <source>
        <dbReference type="ARBA" id="ARBA00022454"/>
    </source>
</evidence>
<protein>
    <recommendedName>
        <fullName evidence="3 12">Nibrin</fullName>
    </recommendedName>
</protein>
<comment type="subcellular location">
    <subcellularLocation>
        <location evidence="2">Chromosome</location>
        <location evidence="2">Telomere</location>
    </subcellularLocation>
    <subcellularLocation>
        <location evidence="1">Nucleus</location>
        <location evidence="1">PML body</location>
    </subcellularLocation>
</comment>
<feature type="compositionally biased region" description="Low complexity" evidence="13">
    <location>
        <begin position="397"/>
        <end position="411"/>
    </location>
</feature>
<dbReference type="Gene3D" id="3.40.50.10190">
    <property type="entry name" value="BRCT domain"/>
    <property type="match status" value="1"/>
</dbReference>
<dbReference type="InterPro" id="IPR016592">
    <property type="entry name" value="Nibrin_met"/>
</dbReference>
<dbReference type="PROSITE" id="PS50006">
    <property type="entry name" value="FHA_DOMAIN"/>
    <property type="match status" value="1"/>
</dbReference>
<proteinExistence type="inferred from homology"/>
<evidence type="ECO:0000256" key="5">
    <source>
        <dbReference type="ARBA" id="ARBA00022763"/>
    </source>
</evidence>